<keyword evidence="4" id="KW-1185">Reference proteome</keyword>
<comment type="caution">
    <text evidence="3">The sequence shown here is derived from an EMBL/GenBank/DDBJ whole genome shotgun (WGS) entry which is preliminary data.</text>
</comment>
<feature type="domain" description="Condensation" evidence="2">
    <location>
        <begin position="15"/>
        <end position="279"/>
    </location>
</feature>
<dbReference type="GO" id="GO:0031177">
    <property type="term" value="F:phosphopantetheine binding"/>
    <property type="evidence" value="ECO:0007669"/>
    <property type="project" value="TreeGrafter"/>
</dbReference>
<reference evidence="3" key="2">
    <citation type="submission" date="2020-09" db="EMBL/GenBank/DDBJ databases">
        <authorList>
            <person name="Sun Q."/>
            <person name="Ohkuma M."/>
        </authorList>
    </citation>
    <scope>NUCLEOTIDE SEQUENCE</scope>
    <source>
        <strain evidence="3">JCM 19831</strain>
    </source>
</reference>
<evidence type="ECO:0000256" key="1">
    <source>
        <dbReference type="SAM" id="MobiDB-lite"/>
    </source>
</evidence>
<dbReference type="Gene3D" id="3.30.559.10">
    <property type="entry name" value="Chloramphenicol acetyltransferase-like domain"/>
    <property type="match status" value="1"/>
</dbReference>
<dbReference type="Gene3D" id="3.30.559.30">
    <property type="entry name" value="Nonribosomal peptide synthetase, condensation domain"/>
    <property type="match status" value="1"/>
</dbReference>
<feature type="region of interest" description="Disordered" evidence="1">
    <location>
        <begin position="153"/>
        <end position="185"/>
    </location>
</feature>
<accession>A0A917X2C2</accession>
<dbReference type="EMBL" id="BMPI01000038">
    <property type="protein sequence ID" value="GGM55944.1"/>
    <property type="molecule type" value="Genomic_DNA"/>
</dbReference>
<dbReference type="PANTHER" id="PTHR45527:SF1">
    <property type="entry name" value="FATTY ACID SYNTHASE"/>
    <property type="match status" value="1"/>
</dbReference>
<dbReference type="SUPFAM" id="SSF52777">
    <property type="entry name" value="CoA-dependent acyltransferases"/>
    <property type="match status" value="2"/>
</dbReference>
<protein>
    <recommendedName>
        <fullName evidence="2">Condensation domain-containing protein</fullName>
    </recommendedName>
</protein>
<dbReference type="GO" id="GO:0044550">
    <property type="term" value="P:secondary metabolite biosynthetic process"/>
    <property type="evidence" value="ECO:0007669"/>
    <property type="project" value="TreeGrafter"/>
</dbReference>
<dbReference type="Pfam" id="PF00668">
    <property type="entry name" value="Condensation"/>
    <property type="match status" value="1"/>
</dbReference>
<dbReference type="InterPro" id="IPR001242">
    <property type="entry name" value="Condensation_dom"/>
</dbReference>
<reference evidence="3" key="1">
    <citation type="journal article" date="2014" name="Int. J. Syst. Evol. Microbiol.">
        <title>Complete genome sequence of Corynebacterium casei LMG S-19264T (=DSM 44701T), isolated from a smear-ripened cheese.</title>
        <authorList>
            <consortium name="US DOE Joint Genome Institute (JGI-PGF)"/>
            <person name="Walter F."/>
            <person name="Albersmeier A."/>
            <person name="Kalinowski J."/>
            <person name="Ruckert C."/>
        </authorList>
    </citation>
    <scope>NUCLEOTIDE SEQUENCE</scope>
    <source>
        <strain evidence="3">JCM 19831</strain>
    </source>
</reference>
<organism evidence="3 4">
    <name type="scientific">Dactylosporangium sucinum</name>
    <dbReference type="NCBI Taxonomy" id="1424081"/>
    <lineage>
        <taxon>Bacteria</taxon>
        <taxon>Bacillati</taxon>
        <taxon>Actinomycetota</taxon>
        <taxon>Actinomycetes</taxon>
        <taxon>Micromonosporales</taxon>
        <taxon>Micromonosporaceae</taxon>
        <taxon>Dactylosporangium</taxon>
    </lineage>
</organism>
<dbReference type="InterPro" id="IPR023213">
    <property type="entry name" value="CAT-like_dom_sf"/>
</dbReference>
<dbReference type="Proteomes" id="UP000642070">
    <property type="component" value="Unassembled WGS sequence"/>
</dbReference>
<evidence type="ECO:0000313" key="3">
    <source>
        <dbReference type="EMBL" id="GGM55944.1"/>
    </source>
</evidence>
<evidence type="ECO:0000259" key="2">
    <source>
        <dbReference type="Pfam" id="PF00668"/>
    </source>
</evidence>
<dbReference type="GO" id="GO:0008610">
    <property type="term" value="P:lipid biosynthetic process"/>
    <property type="evidence" value="ECO:0007669"/>
    <property type="project" value="UniProtKB-ARBA"/>
</dbReference>
<dbReference type="GO" id="GO:0005737">
    <property type="term" value="C:cytoplasm"/>
    <property type="evidence" value="ECO:0007669"/>
    <property type="project" value="TreeGrafter"/>
</dbReference>
<dbReference type="GO" id="GO:0043041">
    <property type="term" value="P:amino acid activation for nonribosomal peptide biosynthetic process"/>
    <property type="evidence" value="ECO:0007669"/>
    <property type="project" value="TreeGrafter"/>
</dbReference>
<evidence type="ECO:0000313" key="4">
    <source>
        <dbReference type="Proteomes" id="UP000642070"/>
    </source>
</evidence>
<name>A0A917X2C2_9ACTN</name>
<dbReference type="PANTHER" id="PTHR45527">
    <property type="entry name" value="NONRIBOSOMAL PEPTIDE SYNTHETASE"/>
    <property type="match status" value="1"/>
</dbReference>
<dbReference type="GO" id="GO:0003824">
    <property type="term" value="F:catalytic activity"/>
    <property type="evidence" value="ECO:0007669"/>
    <property type="project" value="InterPro"/>
</dbReference>
<feature type="compositionally biased region" description="Polar residues" evidence="1">
    <location>
        <begin position="176"/>
        <end position="185"/>
    </location>
</feature>
<dbReference type="AlphaFoldDB" id="A0A917X2C2"/>
<proteinExistence type="predicted"/>
<gene>
    <name evidence="3" type="ORF">GCM10007977_067030</name>
</gene>
<sequence>MLVGFDGEGAGAGELTWAQLGIWQTMVRTGLSMNIGGVVAVPPGTTPDEMARLLRYLVSRHPALRTRLRLRPDARPEQVVSAAGEVPLDIVDDESPDELLRRYESAPFDHEHEWPVRMGVVCRDGAVTHVVIAYCHLAVDGFGIDALVRDMPNMDPATGEPTAPPPGLTPLDMAQRQRTPSDLRQSQKSLRYWERLLRSIPTDRFGGLGEPQEPRYREFVLRSPALHNAVRTVADRTGVGSGYVLLAAYAVALARLTGSPTSVAQLVVNNRFRPGFADAVSQSTQLGLCVIDVPDPAGDLDEVVVRGFNAATNAFMHGYYDPLAHNDLLARVAADRGEVDIAVIVNDRSRFPAEVSATPGPTETRWGEQADALDAGLNISFDSTDDAVEVTVRADTHRLSPKSIESLAREIEAVTLEAAAQRS</sequence>